<dbReference type="RefSeq" id="WP_324664239.1">
    <property type="nucleotide sequence ID" value="NZ_CP141531.1"/>
</dbReference>
<name>A0AB38Z7Z1_9CHLR</name>
<accession>A0AB38Z7Z1</accession>
<protein>
    <submittedName>
        <fullName evidence="2">ABC-three component system protein</fullName>
    </submittedName>
</protein>
<evidence type="ECO:0000313" key="2">
    <source>
        <dbReference type="EMBL" id="WRO06709.1"/>
    </source>
</evidence>
<dbReference type="AlphaFoldDB" id="A0AB38Z7Z1"/>
<evidence type="ECO:0000259" key="1">
    <source>
        <dbReference type="Pfam" id="PF20283"/>
    </source>
</evidence>
<organism evidence="2 3">
    <name type="scientific">Dehalococcoides mccartyi</name>
    <dbReference type="NCBI Taxonomy" id="61435"/>
    <lineage>
        <taxon>Bacteria</taxon>
        <taxon>Bacillati</taxon>
        <taxon>Chloroflexota</taxon>
        <taxon>Dehalococcoidia</taxon>
        <taxon>Dehalococcoidales</taxon>
        <taxon>Dehalococcoidaceae</taxon>
        <taxon>Dehalococcoides</taxon>
    </lineage>
</organism>
<dbReference type="Pfam" id="PF20283">
    <property type="entry name" value="CTD7"/>
    <property type="match status" value="1"/>
</dbReference>
<dbReference type="Proteomes" id="UP001327986">
    <property type="component" value="Chromosome"/>
</dbReference>
<evidence type="ECO:0000313" key="3">
    <source>
        <dbReference type="Proteomes" id="UP001327986"/>
    </source>
</evidence>
<reference evidence="2" key="1">
    <citation type="submission" date="2023-12" db="EMBL/GenBank/DDBJ databases">
        <title>Isolation of organohalide respiring bacteria Dehalococcoides mccartyi strain GPTCE1 in groundwater collected near a chemical plant in Suzhou, China.</title>
        <authorList>
            <person name="Liu G."/>
        </authorList>
    </citation>
    <scope>NUCLEOTIDE SEQUENCE</scope>
    <source>
        <strain evidence="2">GPTCE1</strain>
    </source>
</reference>
<proteinExistence type="predicted"/>
<sequence length="419" mass="47506">MKTRKIEKLQQVSLFDVQQSSVHAPGQYLGYSLQTTRFLVRLLEADSDWIISLEAFEDVGVEKVNSEKIAEQVKSTLEGNPVSNHAVDLWKTFSNWVNSVKSGEIKTESTQFVLYVSNSKTGTIIESFSKAKSHAEAQSALLEAKKELFGYTSTISGESKLSDSIKPYAENVFGSDEDIICSIVEHFNLECGSGSPQQDLKEKFAKTLMFLTEENINVSLNYALGWVKEQIDRKLEQKKPASIAVREFRTVMASFIQKYNCRAILRTFAGSPSHNEIQEDLRVRGYVRQLDIIDADDEQKIKAVKDYLRASVDRTEWSVRGLVHESSFDEFEEVLQRTWDSYKRKTDIFLTGHSPIEKGQYLYSECSCHQTTLEGLQVPPHFTPGSFHSLADAKIIGWHPNYEDILKAVPDVEKSECTN</sequence>
<dbReference type="InterPro" id="IPR046913">
    <property type="entry name" value="ABC-3C_CTD7"/>
</dbReference>
<feature type="domain" description="ABC-three component systems C-terminal" evidence="1">
    <location>
        <begin position="286"/>
        <end position="406"/>
    </location>
</feature>
<dbReference type="EMBL" id="CP141531">
    <property type="protein sequence ID" value="WRO06709.1"/>
    <property type="molecule type" value="Genomic_DNA"/>
</dbReference>
<gene>
    <name evidence="2" type="ORF">VLL09_04785</name>
</gene>